<organism evidence="8 9">
    <name type="scientific">Aphidius gifuensis</name>
    <name type="common">Parasitoid wasp</name>
    <dbReference type="NCBI Taxonomy" id="684658"/>
    <lineage>
        <taxon>Eukaryota</taxon>
        <taxon>Metazoa</taxon>
        <taxon>Ecdysozoa</taxon>
        <taxon>Arthropoda</taxon>
        <taxon>Hexapoda</taxon>
        <taxon>Insecta</taxon>
        <taxon>Pterygota</taxon>
        <taxon>Neoptera</taxon>
        <taxon>Endopterygota</taxon>
        <taxon>Hymenoptera</taxon>
        <taxon>Apocrita</taxon>
        <taxon>Ichneumonoidea</taxon>
        <taxon>Braconidae</taxon>
        <taxon>Aphidiinae</taxon>
        <taxon>Aphidius</taxon>
    </lineage>
</organism>
<evidence type="ECO:0000256" key="1">
    <source>
        <dbReference type="ARBA" id="ARBA00004613"/>
    </source>
</evidence>
<dbReference type="PANTHER" id="PTHR11306">
    <property type="entry name" value="NIEMANN PICK TYPE C2 PROTEIN NPC2-RELATED"/>
    <property type="match status" value="1"/>
</dbReference>
<dbReference type="InterPro" id="IPR033916">
    <property type="entry name" value="ML_Npc2-like"/>
</dbReference>
<dbReference type="Gene3D" id="2.60.40.770">
    <property type="match status" value="1"/>
</dbReference>
<dbReference type="Pfam" id="PF02221">
    <property type="entry name" value="E1_DerP2_DerF2"/>
    <property type="match status" value="1"/>
</dbReference>
<dbReference type="GO" id="GO:0032934">
    <property type="term" value="F:sterol binding"/>
    <property type="evidence" value="ECO:0007669"/>
    <property type="project" value="InterPro"/>
</dbReference>
<keyword evidence="5" id="KW-1015">Disulfide bond</keyword>
<evidence type="ECO:0000259" key="7">
    <source>
        <dbReference type="SMART" id="SM00737"/>
    </source>
</evidence>
<dbReference type="FunFam" id="2.60.40.770:FF:000001">
    <property type="entry name" value="NPC intracellular cholesterol transporter 2"/>
    <property type="match status" value="1"/>
</dbReference>
<comment type="similarity">
    <text evidence="2">Belongs to the NPC2 family.</text>
</comment>
<dbReference type="GO" id="GO:0032367">
    <property type="term" value="P:intracellular cholesterol transport"/>
    <property type="evidence" value="ECO:0007669"/>
    <property type="project" value="InterPro"/>
</dbReference>
<sequence length="149" mass="16378">MYSLQVFIIMAFFVAASIQFTPYQKCKSGNAPLALRVGDCKNLPCKFKRGTDVHGEFDFNAAVDTDNLRIEVVAKALGITTNYPMPEPNACNSLINGKCPATKGDSLTYGLTMPVLKSYPKVKVHIRMQLVDKSNVVHSCFEIDAKVVS</sequence>
<keyword evidence="4 6" id="KW-0732">Signal</keyword>
<reference evidence="8 9" key="1">
    <citation type="submission" date="2020-08" db="EMBL/GenBank/DDBJ databases">
        <title>Aphidius gifuensis genome sequencing and assembly.</title>
        <authorList>
            <person name="Du Z."/>
        </authorList>
    </citation>
    <scope>NUCLEOTIDE SEQUENCE [LARGE SCALE GENOMIC DNA]</scope>
    <source>
        <strain evidence="8">YNYX2018</strain>
        <tissue evidence="8">Adults</tissue>
    </source>
</reference>
<comment type="subcellular location">
    <subcellularLocation>
        <location evidence="1">Secreted</location>
    </subcellularLocation>
</comment>
<evidence type="ECO:0000313" key="9">
    <source>
        <dbReference type="Proteomes" id="UP000639338"/>
    </source>
</evidence>
<dbReference type="OrthoDB" id="6489092at2759"/>
<dbReference type="EMBL" id="JACMRX010000004">
    <property type="protein sequence ID" value="KAF7990921.1"/>
    <property type="molecule type" value="Genomic_DNA"/>
</dbReference>
<keyword evidence="9" id="KW-1185">Reference proteome</keyword>
<keyword evidence="3" id="KW-0964">Secreted</keyword>
<accession>A0A834XRJ3</accession>
<feature type="chain" id="PRO_5032987092" description="MD-2-related lipid-recognition domain-containing protein" evidence="6">
    <location>
        <begin position="17"/>
        <end position="149"/>
    </location>
</feature>
<evidence type="ECO:0000256" key="5">
    <source>
        <dbReference type="ARBA" id="ARBA00023157"/>
    </source>
</evidence>
<evidence type="ECO:0000313" key="8">
    <source>
        <dbReference type="EMBL" id="KAF7990921.1"/>
    </source>
</evidence>
<evidence type="ECO:0000256" key="3">
    <source>
        <dbReference type="ARBA" id="ARBA00022525"/>
    </source>
</evidence>
<comment type="caution">
    <text evidence="8">The sequence shown here is derived from an EMBL/GenBank/DDBJ whole genome shotgun (WGS) entry which is preliminary data.</text>
</comment>
<feature type="signal peptide" evidence="6">
    <location>
        <begin position="1"/>
        <end position="16"/>
    </location>
</feature>
<dbReference type="InterPro" id="IPR014756">
    <property type="entry name" value="Ig_E-set"/>
</dbReference>
<dbReference type="Proteomes" id="UP000639338">
    <property type="component" value="Unassembled WGS sequence"/>
</dbReference>
<dbReference type="CDD" id="cd00916">
    <property type="entry name" value="Npc2_like"/>
    <property type="match status" value="1"/>
</dbReference>
<dbReference type="AlphaFoldDB" id="A0A834XRJ3"/>
<proteinExistence type="inferred from homology"/>
<dbReference type="SMART" id="SM00737">
    <property type="entry name" value="ML"/>
    <property type="match status" value="1"/>
</dbReference>
<dbReference type="GO" id="GO:0005576">
    <property type="term" value="C:extracellular region"/>
    <property type="evidence" value="ECO:0007669"/>
    <property type="project" value="UniProtKB-SubCell"/>
</dbReference>
<dbReference type="SUPFAM" id="SSF81296">
    <property type="entry name" value="E set domains"/>
    <property type="match status" value="1"/>
</dbReference>
<dbReference type="InterPro" id="IPR039670">
    <property type="entry name" value="NPC2-like"/>
</dbReference>
<dbReference type="PANTHER" id="PTHR11306:SF36">
    <property type="entry name" value="NIEMANN-PICK TYPE C-2C-RELATED"/>
    <property type="match status" value="1"/>
</dbReference>
<dbReference type="InterPro" id="IPR003172">
    <property type="entry name" value="ML_dom"/>
</dbReference>
<evidence type="ECO:0000256" key="4">
    <source>
        <dbReference type="ARBA" id="ARBA00022729"/>
    </source>
</evidence>
<feature type="domain" description="MD-2-related lipid-recognition" evidence="7">
    <location>
        <begin position="23"/>
        <end position="145"/>
    </location>
</feature>
<gene>
    <name evidence="8" type="ORF">HCN44_000726</name>
</gene>
<evidence type="ECO:0000256" key="6">
    <source>
        <dbReference type="SAM" id="SignalP"/>
    </source>
</evidence>
<evidence type="ECO:0000256" key="2">
    <source>
        <dbReference type="ARBA" id="ARBA00006370"/>
    </source>
</evidence>
<protein>
    <recommendedName>
        <fullName evidence="7">MD-2-related lipid-recognition domain-containing protein</fullName>
    </recommendedName>
</protein>
<name>A0A834XRJ3_APHGI</name>